<feature type="domain" description="Glycosyltransferase subfamily 4-like N-terminal" evidence="2">
    <location>
        <begin position="13"/>
        <end position="199"/>
    </location>
</feature>
<dbReference type="PANTHER" id="PTHR12526">
    <property type="entry name" value="GLYCOSYLTRANSFERASE"/>
    <property type="match status" value="1"/>
</dbReference>
<dbReference type="InterPro" id="IPR028098">
    <property type="entry name" value="Glyco_trans_4-like_N"/>
</dbReference>
<dbReference type="InterPro" id="IPR001296">
    <property type="entry name" value="Glyco_trans_1"/>
</dbReference>
<comment type="caution">
    <text evidence="3">The sequence shown here is derived from an EMBL/GenBank/DDBJ whole genome shotgun (WGS) entry which is preliminary data.</text>
</comment>
<organism evidence="3 4">
    <name type="scientific">Halomonas elongata</name>
    <dbReference type="NCBI Taxonomy" id="2746"/>
    <lineage>
        <taxon>Bacteria</taxon>
        <taxon>Pseudomonadati</taxon>
        <taxon>Pseudomonadota</taxon>
        <taxon>Gammaproteobacteria</taxon>
        <taxon>Oceanospirillales</taxon>
        <taxon>Halomonadaceae</taxon>
        <taxon>Halomonas</taxon>
    </lineage>
</organism>
<keyword evidence="3" id="KW-0328">Glycosyltransferase</keyword>
<dbReference type="PATRIC" id="fig|2746.7.peg.3015"/>
<dbReference type="CDD" id="cd03811">
    <property type="entry name" value="GT4_GT28_WabH-like"/>
    <property type="match status" value="1"/>
</dbReference>
<dbReference type="EC" id="2.4.1.291" evidence="3"/>
<dbReference type="GO" id="GO:0016757">
    <property type="term" value="F:glycosyltransferase activity"/>
    <property type="evidence" value="ECO:0007669"/>
    <property type="project" value="UniProtKB-KW"/>
</dbReference>
<name>A0A1B8NV91_HALEL</name>
<dbReference type="Gene3D" id="3.40.50.2000">
    <property type="entry name" value="Glycogen Phosphorylase B"/>
    <property type="match status" value="3"/>
</dbReference>
<reference evidence="3 4" key="1">
    <citation type="submission" date="2016-06" db="EMBL/GenBank/DDBJ databases">
        <title>Genome sequence of halotolerant plant growth promoting strain of Halomonas elongata HEK1 isolated from salterns of Rann of Kutch, Gujarat, India.</title>
        <authorList>
            <person name="Gaba S."/>
            <person name="Singh R.N."/>
            <person name="Abrol S."/>
            <person name="Kaushik R."/>
            <person name="Saxena A.K."/>
        </authorList>
    </citation>
    <scope>NUCLEOTIDE SEQUENCE [LARGE SCALE GENOMIC DNA]</scope>
    <source>
        <strain evidence="3 4">HEK1</strain>
    </source>
</reference>
<evidence type="ECO:0000313" key="3">
    <source>
        <dbReference type="EMBL" id="OBX33897.1"/>
    </source>
</evidence>
<protein>
    <submittedName>
        <fullName evidence="3">N-acetylgalactosamine-N, N'-diacetylbacillosaminyl-diphospho-undecaprenol 4-alpha-N-acetylgalactosaminyltransferase</fullName>
        <ecNumber evidence="3">2.4.1.291</ecNumber>
    </submittedName>
</protein>
<gene>
    <name evidence="3" type="primary">pglJ_1</name>
    <name evidence="3" type="ORF">A8U91_02940</name>
</gene>
<dbReference type="EMBL" id="MAJD01000002">
    <property type="protein sequence ID" value="OBX33897.1"/>
    <property type="molecule type" value="Genomic_DNA"/>
</dbReference>
<dbReference type="Pfam" id="PF00534">
    <property type="entry name" value="Glycos_transf_1"/>
    <property type="match status" value="1"/>
</dbReference>
<accession>A0A1B8NV91</accession>
<evidence type="ECO:0000259" key="2">
    <source>
        <dbReference type="Pfam" id="PF13439"/>
    </source>
</evidence>
<dbReference type="SUPFAM" id="SSF53756">
    <property type="entry name" value="UDP-Glycosyltransferase/glycogen phosphorylase"/>
    <property type="match status" value="1"/>
</dbReference>
<dbReference type="AlphaFoldDB" id="A0A1B8NV91"/>
<dbReference type="PANTHER" id="PTHR12526:SF630">
    <property type="entry name" value="GLYCOSYLTRANSFERASE"/>
    <property type="match status" value="1"/>
</dbReference>
<dbReference type="GO" id="GO:1901135">
    <property type="term" value="P:carbohydrate derivative metabolic process"/>
    <property type="evidence" value="ECO:0007669"/>
    <property type="project" value="UniProtKB-ARBA"/>
</dbReference>
<evidence type="ECO:0000259" key="1">
    <source>
        <dbReference type="Pfam" id="PF00534"/>
    </source>
</evidence>
<sequence>MRILITLRRLGTGGIEQATLTLANAMAASGHEVHLLVLKGQPTHHPHPDVIVHCRDLDREQRGSITGMAWHLLSRLVLAPLLPRSGFVWQGWRCSRAFDAFVADTERQYGALDLILLRGQGAFEMLWRVRDPRAWRVVEAVTGRFSRNALGRWLTRRLFQDKRVVCVSEGVRESLHAYLAEQGVTLDATRVIYNAVPIDELRRKAQETPSPVIPEPFLVHVARLVPVKQQSLLLEAFAKARHQGMTHRLVIIGDGSERPRLEALTQQLGLEGVVHFLGQQANPYPWVARADAFVLSSRFEGLGIVLIEALALGTPCVATQAPGGIAEVLIDEQRDFITEPTAAALAEGMLKAVASPITIRPAWVERFAEPRIVSEFLDLIDNRSESADAPSS</sequence>
<keyword evidence="3" id="KW-0808">Transferase</keyword>
<evidence type="ECO:0000313" key="4">
    <source>
        <dbReference type="Proteomes" id="UP000092504"/>
    </source>
</evidence>
<dbReference type="Pfam" id="PF13439">
    <property type="entry name" value="Glyco_transf_4"/>
    <property type="match status" value="1"/>
</dbReference>
<dbReference type="Proteomes" id="UP000092504">
    <property type="component" value="Unassembled WGS sequence"/>
</dbReference>
<feature type="domain" description="Glycosyl transferase family 1" evidence="1">
    <location>
        <begin position="215"/>
        <end position="356"/>
    </location>
</feature>
<proteinExistence type="predicted"/>